<dbReference type="PANTHER" id="PTHR47027">
    <property type="entry name" value="REVERSE TRANSCRIPTASE DOMAIN-CONTAINING PROTEIN"/>
    <property type="match status" value="1"/>
</dbReference>
<evidence type="ECO:0000259" key="1">
    <source>
        <dbReference type="PROSITE" id="PS50878"/>
    </source>
</evidence>
<evidence type="ECO:0000313" key="3">
    <source>
        <dbReference type="Proteomes" id="UP000271889"/>
    </source>
</evidence>
<name>A0A3P7M5F4_CYLGO</name>
<proteinExistence type="predicted"/>
<keyword evidence="3" id="KW-1185">Reference proteome</keyword>
<accession>A0A3P7M5F4</accession>
<dbReference type="Proteomes" id="UP000271889">
    <property type="component" value="Unassembled WGS sequence"/>
</dbReference>
<reference evidence="2 3" key="1">
    <citation type="submission" date="2018-11" db="EMBL/GenBank/DDBJ databases">
        <authorList>
            <consortium name="Pathogen Informatics"/>
        </authorList>
    </citation>
    <scope>NUCLEOTIDE SEQUENCE [LARGE SCALE GENOMIC DNA]</scope>
</reference>
<dbReference type="PROSITE" id="PS50878">
    <property type="entry name" value="RT_POL"/>
    <property type="match status" value="1"/>
</dbReference>
<evidence type="ECO:0000313" key="2">
    <source>
        <dbReference type="EMBL" id="VDN24604.1"/>
    </source>
</evidence>
<feature type="domain" description="Reverse transcriptase" evidence="1">
    <location>
        <begin position="1"/>
        <end position="128"/>
    </location>
</feature>
<dbReference type="OrthoDB" id="5838129at2759"/>
<sequence length="169" mass="19484">MNELIERTNVYNLPLIMREVRQGDSFSPKLFTATLEYVFRKISCNSYGYCINGNQLTNLRFADYIVLIAKSEGELEAMKNDLDRHFCRNGFKMNPLETRVLAHTPVTIRLKGTIIVQVQSYVYLGQIISLPRNHSKEISLGIQAGWQIFHQYKDSCFKDSVNEVKAETI</sequence>
<dbReference type="InterPro" id="IPR000477">
    <property type="entry name" value="RT_dom"/>
</dbReference>
<dbReference type="EMBL" id="UYRV01108728">
    <property type="protein sequence ID" value="VDN24604.1"/>
    <property type="molecule type" value="Genomic_DNA"/>
</dbReference>
<dbReference type="AlphaFoldDB" id="A0A3P7M5F4"/>
<organism evidence="2 3">
    <name type="scientific">Cylicostephanus goldi</name>
    <name type="common">Nematode worm</name>
    <dbReference type="NCBI Taxonomy" id="71465"/>
    <lineage>
        <taxon>Eukaryota</taxon>
        <taxon>Metazoa</taxon>
        <taxon>Ecdysozoa</taxon>
        <taxon>Nematoda</taxon>
        <taxon>Chromadorea</taxon>
        <taxon>Rhabditida</taxon>
        <taxon>Rhabditina</taxon>
        <taxon>Rhabditomorpha</taxon>
        <taxon>Strongyloidea</taxon>
        <taxon>Strongylidae</taxon>
        <taxon>Cylicostephanus</taxon>
    </lineage>
</organism>
<gene>
    <name evidence="2" type="ORF">CGOC_LOCUS9874</name>
</gene>
<protein>
    <recommendedName>
        <fullName evidence="1">Reverse transcriptase domain-containing protein</fullName>
    </recommendedName>
</protein>
<dbReference type="PANTHER" id="PTHR47027:SF20">
    <property type="entry name" value="REVERSE TRANSCRIPTASE-LIKE PROTEIN WITH RNA-DIRECTED DNA POLYMERASE DOMAIN"/>
    <property type="match status" value="1"/>
</dbReference>